<dbReference type="GO" id="GO:0005737">
    <property type="term" value="C:cytoplasm"/>
    <property type="evidence" value="ECO:0007669"/>
    <property type="project" value="UniProtKB-SubCell"/>
</dbReference>
<dbReference type="SUPFAM" id="SSF51735">
    <property type="entry name" value="NAD(P)-binding Rossmann-fold domains"/>
    <property type="match status" value="1"/>
</dbReference>
<dbReference type="Gene3D" id="3.40.50.720">
    <property type="entry name" value="NAD(P)-binding Rossmann-like Domain"/>
    <property type="match status" value="1"/>
</dbReference>
<dbReference type="CDD" id="cd05289">
    <property type="entry name" value="MDR_like_2"/>
    <property type="match status" value="1"/>
</dbReference>
<dbReference type="AlphaFoldDB" id="A0A371PAP2"/>
<dbReference type="GO" id="GO:0008270">
    <property type="term" value="F:zinc ion binding"/>
    <property type="evidence" value="ECO:0007669"/>
    <property type="project" value="InterPro"/>
</dbReference>
<comment type="subcellular location">
    <subcellularLocation>
        <location evidence="1">Cytoplasm</location>
    </subcellularLocation>
</comment>
<name>A0A371PAP2_9ACTN</name>
<dbReference type="PANTHER" id="PTHR44154:SF1">
    <property type="entry name" value="QUINONE OXIDOREDUCTASE"/>
    <property type="match status" value="1"/>
</dbReference>
<dbReference type="EMBL" id="QUBR01000001">
    <property type="protein sequence ID" value="REK72977.1"/>
    <property type="molecule type" value="Genomic_DNA"/>
</dbReference>
<gene>
    <name evidence="7" type="ORF">DX116_05140</name>
</gene>
<comment type="caution">
    <text evidence="7">The sequence shown here is derived from an EMBL/GenBank/DDBJ whole genome shotgun (WGS) entry which is preliminary data.</text>
</comment>
<dbReference type="InterPro" id="IPR020843">
    <property type="entry name" value="ER"/>
</dbReference>
<evidence type="ECO:0000256" key="1">
    <source>
        <dbReference type="ARBA" id="ARBA00004496"/>
    </source>
</evidence>
<evidence type="ECO:0000313" key="8">
    <source>
        <dbReference type="Proteomes" id="UP000265581"/>
    </source>
</evidence>
<evidence type="ECO:0000256" key="3">
    <source>
        <dbReference type="ARBA" id="ARBA00022490"/>
    </source>
</evidence>
<keyword evidence="3" id="KW-0963">Cytoplasm</keyword>
<feature type="domain" description="Enoyl reductase (ER)" evidence="6">
    <location>
        <begin position="10"/>
        <end position="306"/>
    </location>
</feature>
<dbReference type="PROSITE" id="PS01162">
    <property type="entry name" value="QOR_ZETA_CRYSTAL"/>
    <property type="match status" value="1"/>
</dbReference>
<dbReference type="Gene3D" id="3.90.180.10">
    <property type="entry name" value="Medium-chain alcohol dehydrogenases, catalytic domain"/>
    <property type="match status" value="1"/>
</dbReference>
<dbReference type="Pfam" id="PF08240">
    <property type="entry name" value="ADH_N"/>
    <property type="match status" value="1"/>
</dbReference>
<dbReference type="Proteomes" id="UP000265581">
    <property type="component" value="Unassembled WGS sequence"/>
</dbReference>
<evidence type="ECO:0000256" key="4">
    <source>
        <dbReference type="ARBA" id="ARBA00022857"/>
    </source>
</evidence>
<dbReference type="SMART" id="SM00829">
    <property type="entry name" value="PKS_ER"/>
    <property type="match status" value="1"/>
</dbReference>
<comment type="subunit">
    <text evidence="2">Homotetramer.</text>
</comment>
<evidence type="ECO:0000256" key="5">
    <source>
        <dbReference type="ARBA" id="ARBA00022884"/>
    </source>
</evidence>
<dbReference type="PANTHER" id="PTHR44154">
    <property type="entry name" value="QUINONE OXIDOREDUCTASE"/>
    <property type="match status" value="1"/>
</dbReference>
<dbReference type="OrthoDB" id="3175656at2"/>
<reference evidence="7 8" key="1">
    <citation type="submission" date="2018-08" db="EMBL/GenBank/DDBJ databases">
        <title>Aeromicrobium sp. M2KJ-4, whole genome shotgun sequence.</title>
        <authorList>
            <person name="Tuo L."/>
        </authorList>
    </citation>
    <scope>NUCLEOTIDE SEQUENCE [LARGE SCALE GENOMIC DNA]</scope>
    <source>
        <strain evidence="7 8">M2KJ-4</strain>
    </source>
</reference>
<keyword evidence="4" id="KW-0521">NADP</keyword>
<evidence type="ECO:0000259" key="6">
    <source>
        <dbReference type="SMART" id="SM00829"/>
    </source>
</evidence>
<dbReference type="SUPFAM" id="SSF50129">
    <property type="entry name" value="GroES-like"/>
    <property type="match status" value="1"/>
</dbReference>
<organism evidence="7 8">
    <name type="scientific">Aeromicrobium endophyticum</name>
    <dbReference type="NCBI Taxonomy" id="2292704"/>
    <lineage>
        <taxon>Bacteria</taxon>
        <taxon>Bacillati</taxon>
        <taxon>Actinomycetota</taxon>
        <taxon>Actinomycetes</taxon>
        <taxon>Propionibacteriales</taxon>
        <taxon>Nocardioidaceae</taxon>
        <taxon>Aeromicrobium</taxon>
    </lineage>
</organism>
<dbReference type="Pfam" id="PF13602">
    <property type="entry name" value="ADH_zinc_N_2"/>
    <property type="match status" value="1"/>
</dbReference>
<dbReference type="InterPro" id="IPR002364">
    <property type="entry name" value="Quin_OxRdtase/zeta-crystal_CS"/>
</dbReference>
<dbReference type="InterPro" id="IPR036291">
    <property type="entry name" value="NAD(P)-bd_dom_sf"/>
</dbReference>
<evidence type="ECO:0000313" key="7">
    <source>
        <dbReference type="EMBL" id="REK72977.1"/>
    </source>
</evidence>
<protein>
    <submittedName>
        <fullName evidence="7">NADP-dependent oxidoreductase</fullName>
    </submittedName>
</protein>
<accession>A0A371PAP2</accession>
<evidence type="ECO:0000256" key="2">
    <source>
        <dbReference type="ARBA" id="ARBA00011881"/>
    </source>
</evidence>
<dbReference type="GO" id="GO:0016491">
    <property type="term" value="F:oxidoreductase activity"/>
    <property type="evidence" value="ECO:0007669"/>
    <property type="project" value="InterPro"/>
</dbReference>
<keyword evidence="8" id="KW-1185">Reference proteome</keyword>
<sequence>MRVVTQQTLGGPEVLEIAEAPVPVAGPGEIVVAARAIGVNPLDVAVREGWYPIIGEPPFTLGWDVAGTVEAVGDGVDDVAVGDRVFGMPRIPEGGRTYADQVVVRAVDVLRTPDWLDDVRAAALPLVAITAHRSLVEIGGLREGQRVLVQAAGGGVGHLAVQLAKAIGAEVHATASAGKIDFVRSLGADHVIDYREHRFEDEVSDVDVVLDPFGGENVARSLSVVRDGGVIASLLDVRDEDVTAAEQRGVVLDRIKIVPSRIALQAFVDLIAEGRADVHVAGTFALGDVAAAHRELAQGVAGKLVLLP</sequence>
<proteinExistence type="predicted"/>
<dbReference type="GO" id="GO:0003723">
    <property type="term" value="F:RNA binding"/>
    <property type="evidence" value="ECO:0007669"/>
    <property type="project" value="UniProtKB-KW"/>
</dbReference>
<keyword evidence="5" id="KW-0694">RNA-binding</keyword>
<dbReference type="InterPro" id="IPR051603">
    <property type="entry name" value="Zinc-ADH_QOR/CCCR"/>
</dbReference>
<dbReference type="InterPro" id="IPR011032">
    <property type="entry name" value="GroES-like_sf"/>
</dbReference>
<dbReference type="InterPro" id="IPR013154">
    <property type="entry name" value="ADH-like_N"/>
</dbReference>